<reference evidence="2" key="2">
    <citation type="submission" date="2024-06" db="UniProtKB">
        <authorList>
            <consortium name="EnsemblMetazoa"/>
        </authorList>
    </citation>
    <scope>IDENTIFICATION</scope>
</reference>
<dbReference type="Gene3D" id="2.60.200.40">
    <property type="match status" value="1"/>
</dbReference>
<dbReference type="EnsemblMetazoa" id="XM_019997089.1">
    <property type="protein sequence ID" value="XP_019852648.1"/>
    <property type="gene ID" value="LOC100632946"/>
</dbReference>
<dbReference type="GO" id="GO:0016020">
    <property type="term" value="C:membrane"/>
    <property type="evidence" value="ECO:0007669"/>
    <property type="project" value="TreeGrafter"/>
</dbReference>
<dbReference type="Gene3D" id="3.40.50.10330">
    <property type="entry name" value="Probable inorganic polyphosphate/atp-NAD kinase, domain 1"/>
    <property type="match status" value="1"/>
</dbReference>
<reference evidence="3" key="1">
    <citation type="journal article" date="2010" name="Nature">
        <title>The Amphimedon queenslandica genome and the evolution of animal complexity.</title>
        <authorList>
            <person name="Srivastava M."/>
            <person name="Simakov O."/>
            <person name="Chapman J."/>
            <person name="Fahey B."/>
            <person name="Gauthier M.E."/>
            <person name="Mitros T."/>
            <person name="Richards G.S."/>
            <person name="Conaco C."/>
            <person name="Dacre M."/>
            <person name="Hellsten U."/>
            <person name="Larroux C."/>
            <person name="Putnam N.H."/>
            <person name="Stanke M."/>
            <person name="Adamska M."/>
            <person name="Darling A."/>
            <person name="Degnan S.M."/>
            <person name="Oakley T.H."/>
            <person name="Plachetzki D.C."/>
            <person name="Zhai Y."/>
            <person name="Adamski M."/>
            <person name="Calcino A."/>
            <person name="Cummins S.F."/>
            <person name="Goodstein D.M."/>
            <person name="Harris C."/>
            <person name="Jackson D.J."/>
            <person name="Leys S.P."/>
            <person name="Shu S."/>
            <person name="Woodcroft B.J."/>
            <person name="Vervoort M."/>
            <person name="Kosik K.S."/>
            <person name="Manning G."/>
            <person name="Degnan B.M."/>
            <person name="Rokhsar D.S."/>
        </authorList>
    </citation>
    <scope>NUCLEOTIDE SEQUENCE [LARGE SCALE GENOMIC DNA]</scope>
</reference>
<dbReference type="InterPro" id="IPR017438">
    <property type="entry name" value="ATP-NAD_kinase_N"/>
</dbReference>
<dbReference type="PANTHER" id="PTHR12358:SF112">
    <property type="entry name" value="LD11247P-RELATED"/>
    <property type="match status" value="1"/>
</dbReference>
<evidence type="ECO:0000313" key="3">
    <source>
        <dbReference type="Proteomes" id="UP000007879"/>
    </source>
</evidence>
<dbReference type="InterPro" id="IPR016064">
    <property type="entry name" value="NAD/diacylglycerol_kinase_sf"/>
</dbReference>
<dbReference type="GO" id="GO:0005737">
    <property type="term" value="C:cytoplasm"/>
    <property type="evidence" value="ECO:0007669"/>
    <property type="project" value="TreeGrafter"/>
</dbReference>
<dbReference type="GeneID" id="100632946"/>
<keyword evidence="3" id="KW-1185">Reference proteome</keyword>
<dbReference type="InterPro" id="IPR050187">
    <property type="entry name" value="Lipid_Phosphate_FormReg"/>
</dbReference>
<dbReference type="Pfam" id="PF00781">
    <property type="entry name" value="DAGK_cat"/>
    <property type="match status" value="1"/>
</dbReference>
<dbReference type="PANTHER" id="PTHR12358">
    <property type="entry name" value="SPHINGOSINE KINASE"/>
    <property type="match status" value="1"/>
</dbReference>
<feature type="domain" description="DAGKc" evidence="1">
    <location>
        <begin position="151"/>
        <end position="295"/>
    </location>
</feature>
<organism evidence="2 3">
    <name type="scientific">Amphimedon queenslandica</name>
    <name type="common">Sponge</name>
    <dbReference type="NCBI Taxonomy" id="400682"/>
    <lineage>
        <taxon>Eukaryota</taxon>
        <taxon>Metazoa</taxon>
        <taxon>Porifera</taxon>
        <taxon>Demospongiae</taxon>
        <taxon>Heteroscleromorpha</taxon>
        <taxon>Haplosclerida</taxon>
        <taxon>Niphatidae</taxon>
        <taxon>Amphimedon</taxon>
    </lineage>
</organism>
<evidence type="ECO:0000313" key="2">
    <source>
        <dbReference type="EnsemblMetazoa" id="XP_019852648.1"/>
    </source>
</evidence>
<dbReference type="SUPFAM" id="SSF111331">
    <property type="entry name" value="NAD kinase/diacylglycerol kinase-like"/>
    <property type="match status" value="1"/>
</dbReference>
<dbReference type="Proteomes" id="UP000007879">
    <property type="component" value="Unassembled WGS sequence"/>
</dbReference>
<dbReference type="RefSeq" id="XP_019852648.1">
    <property type="nucleotide sequence ID" value="XM_019997089.1"/>
</dbReference>
<dbReference type="PROSITE" id="PS50146">
    <property type="entry name" value="DAGK"/>
    <property type="match status" value="1"/>
</dbReference>
<dbReference type="GO" id="GO:0001727">
    <property type="term" value="F:lipid kinase activity"/>
    <property type="evidence" value="ECO:0007669"/>
    <property type="project" value="TreeGrafter"/>
</dbReference>
<name>A0AAN0J7H3_AMPQE</name>
<dbReference type="GO" id="GO:0046512">
    <property type="term" value="P:sphingosine biosynthetic process"/>
    <property type="evidence" value="ECO:0007669"/>
    <property type="project" value="TreeGrafter"/>
</dbReference>
<accession>A0AAN0J7H3</accession>
<dbReference type="AlphaFoldDB" id="A0AAN0J7H3"/>
<dbReference type="InterPro" id="IPR001206">
    <property type="entry name" value="Diacylglycerol_kinase_cat_dom"/>
</dbReference>
<dbReference type="SMART" id="SM00046">
    <property type="entry name" value="DAGKc"/>
    <property type="match status" value="1"/>
</dbReference>
<evidence type="ECO:0000259" key="1">
    <source>
        <dbReference type="PROSITE" id="PS50146"/>
    </source>
</evidence>
<sequence length="504" mass="55432">MAESEQECLDTVVKSGSVLAPWLGVNCTLLLKQDSLACVYPEATAAGSPPPLPIFAVKLEDVVGLKILQDSPFSSSPSVCRAELCTYQKVKRFISSSYYRKFSTEILEFSDAKDFETNYKTAKEWRESIQLQCRKNSRNLFVFSPEQIDRLEPMQLLVIINPFSGRKNGQKLFQNIARPMFDLAGAVIVQEVITERQGHAKEFVETFDLTSITGIVLASGDGIVYEVINGLMARPDWETAIKTPIGLIPTGSGNALVSSLLYEADEEKAVIENAVFQIINGGIQTHDIASVSTGSSHSYMGVLIHWALTGSVDVESEKLRILGGELRTIVGGLISIIMKRGYQGQLSYLPIDEESSVAATERDTSSGEAARPTTSISVSDPIPDNWKTIEGNFVMFIGLMLSHMSDSIMGHSDIKIGSGEHRIVYAFDDVTRAQLLTGLVGSPNTAKYDTFHEIRTRAFRLNPISPGFITVDGELVDYGPIQVQVHPGMMRLYSRIKKCNQSLD</sequence>
<protein>
    <recommendedName>
        <fullName evidence="1">DAGKc domain-containing protein</fullName>
    </recommendedName>
</protein>
<proteinExistence type="predicted"/>